<dbReference type="Proteomes" id="UP000015104">
    <property type="component" value="Unassembled WGS sequence"/>
</dbReference>
<organism evidence="11 12">
    <name type="scientific">Tetranychus urticae</name>
    <name type="common">Two-spotted spider mite</name>
    <dbReference type="NCBI Taxonomy" id="32264"/>
    <lineage>
        <taxon>Eukaryota</taxon>
        <taxon>Metazoa</taxon>
        <taxon>Ecdysozoa</taxon>
        <taxon>Arthropoda</taxon>
        <taxon>Chelicerata</taxon>
        <taxon>Arachnida</taxon>
        <taxon>Acari</taxon>
        <taxon>Acariformes</taxon>
        <taxon>Trombidiformes</taxon>
        <taxon>Prostigmata</taxon>
        <taxon>Eleutherengona</taxon>
        <taxon>Raphignathae</taxon>
        <taxon>Tetranychoidea</taxon>
        <taxon>Tetranychidae</taxon>
        <taxon>Tetranychus</taxon>
    </lineage>
</organism>
<keyword evidence="2" id="KW-0677">Repeat</keyword>
<dbReference type="Gene3D" id="2.60.40.10">
    <property type="entry name" value="Immunoglobulins"/>
    <property type="match status" value="1"/>
</dbReference>
<dbReference type="InterPro" id="IPR017907">
    <property type="entry name" value="Znf_RING_CS"/>
</dbReference>
<dbReference type="SUPFAM" id="SSF101898">
    <property type="entry name" value="NHL repeat"/>
    <property type="match status" value="1"/>
</dbReference>
<reference evidence="12" key="1">
    <citation type="submission" date="2011-08" db="EMBL/GenBank/DDBJ databases">
        <authorList>
            <person name="Rombauts S."/>
        </authorList>
    </citation>
    <scope>NUCLEOTIDE SEQUENCE</scope>
    <source>
        <strain evidence="12">London</strain>
    </source>
</reference>
<dbReference type="PROSITE" id="PS50119">
    <property type="entry name" value="ZF_BBOX"/>
    <property type="match status" value="1"/>
</dbReference>
<feature type="domain" description="RING-type" evidence="9">
    <location>
        <begin position="25"/>
        <end position="74"/>
    </location>
</feature>
<keyword evidence="4" id="KW-0862">Zinc</keyword>
<dbReference type="SUPFAM" id="SSF81296">
    <property type="entry name" value="E set domains"/>
    <property type="match status" value="1"/>
</dbReference>
<dbReference type="OrthoDB" id="252722at2759"/>
<dbReference type="eggNOG" id="KOG2177">
    <property type="taxonomic scope" value="Eukaryota"/>
</dbReference>
<protein>
    <recommendedName>
        <fullName evidence="13">RING-type domain-containing protein</fullName>
    </recommendedName>
</protein>
<dbReference type="PANTHER" id="PTHR25462">
    <property type="entry name" value="BONUS, ISOFORM C-RELATED"/>
    <property type="match status" value="1"/>
</dbReference>
<feature type="coiled-coil region" evidence="8">
    <location>
        <begin position="169"/>
        <end position="196"/>
    </location>
</feature>
<dbReference type="EnsemblMetazoa" id="tetur26g01010.1">
    <property type="protein sequence ID" value="tetur26g01010.1"/>
    <property type="gene ID" value="tetur26g01010"/>
</dbReference>
<evidence type="ECO:0000256" key="1">
    <source>
        <dbReference type="ARBA" id="ARBA00022723"/>
    </source>
</evidence>
<dbReference type="PANTHER" id="PTHR25462:SF285">
    <property type="entry name" value="RING-TYPE DOMAIN-CONTAINING PROTEIN"/>
    <property type="match status" value="1"/>
</dbReference>
<dbReference type="GO" id="GO:0061630">
    <property type="term" value="F:ubiquitin protein ligase activity"/>
    <property type="evidence" value="ECO:0007669"/>
    <property type="project" value="TreeGrafter"/>
</dbReference>
<reference evidence="11" key="2">
    <citation type="submission" date="2015-06" db="UniProtKB">
        <authorList>
            <consortium name="EnsemblMetazoa"/>
        </authorList>
    </citation>
    <scope>IDENTIFICATION</scope>
</reference>
<evidence type="ECO:0000256" key="7">
    <source>
        <dbReference type="PROSITE-ProRule" id="PRU00504"/>
    </source>
</evidence>
<keyword evidence="12" id="KW-1185">Reference proteome</keyword>
<feature type="repeat" description="Filamin" evidence="6">
    <location>
        <begin position="349"/>
        <end position="410"/>
    </location>
</feature>
<dbReference type="InterPro" id="IPR013083">
    <property type="entry name" value="Znf_RING/FYVE/PHD"/>
</dbReference>
<evidence type="ECO:0000256" key="6">
    <source>
        <dbReference type="PROSITE-ProRule" id="PRU00087"/>
    </source>
</evidence>
<gene>
    <name evidence="11" type="primary">107368257</name>
</gene>
<dbReference type="PROSITE" id="PS50194">
    <property type="entry name" value="FILAMIN_REPEAT"/>
    <property type="match status" value="1"/>
</dbReference>
<dbReference type="Gene3D" id="2.120.10.30">
    <property type="entry name" value="TolB, C-terminal domain"/>
    <property type="match status" value="1"/>
</dbReference>
<evidence type="ECO:0000256" key="2">
    <source>
        <dbReference type="ARBA" id="ARBA00022737"/>
    </source>
</evidence>
<dbReference type="PROSITE" id="PS00518">
    <property type="entry name" value="ZF_RING_1"/>
    <property type="match status" value="1"/>
</dbReference>
<dbReference type="InterPro" id="IPR001258">
    <property type="entry name" value="NHL_repeat"/>
</dbReference>
<dbReference type="STRING" id="32264.T1KXQ6"/>
<dbReference type="SUPFAM" id="SSF57845">
    <property type="entry name" value="B-box zinc-binding domain"/>
    <property type="match status" value="1"/>
</dbReference>
<keyword evidence="8" id="KW-0175">Coiled coil</keyword>
<dbReference type="InterPro" id="IPR001841">
    <property type="entry name" value="Znf_RING"/>
</dbReference>
<dbReference type="OMA" id="CENEASH"/>
<feature type="repeat" description="NHL" evidence="7">
    <location>
        <begin position="510"/>
        <end position="551"/>
    </location>
</feature>
<keyword evidence="3 5" id="KW-0863">Zinc-finger</keyword>
<evidence type="ECO:0008006" key="13">
    <source>
        <dbReference type="Google" id="ProtNLM"/>
    </source>
</evidence>
<accession>T1KXQ6</accession>
<dbReference type="InterPro" id="IPR017868">
    <property type="entry name" value="Filamin/ABP280_repeat-like"/>
</dbReference>
<sequence>MTTTSTLVETVSIDYEDFTEGFLTCGTCLNTYDAGQHAPKLLTCSHTLCKMCLESICSQPGVPEIGSFRCPICRELIHLPREGVINFPPSFLVNQLLDLVNRQRREVIPKCSSHVTQELLFCETCDIVFCLLCNNGSHSTINCKHTVIPFAVAIKRMSEILMYKAHQCIAKYNEAHENVTTEIHKLDQNAEQAFEDINRTFQEIINLVERRRQDVLSIAKKMKQDKVNILENQLRLIEGEKAKIEAECDDYSHQVDLRNITKKIEELNEKIDSINGLLEPRENCFIRYEHLHNSAVNSIQTAVNSFGTVRSSKTFPPLCEANIGKCVAKLRTSANIITYDYAGSRQRFGGDPVTAELRCLTDESNVPVKIVDKNDGTYEAQFIAPKGGKYCLLVSIFGRPIKTYPLEFEATLQINPICIYGSRGNEQHAFLQPVAIAISETNDQIYVLDTGNCRVKILSQNDCNNSPFTCVSHIDGLDRSVTGMALVPESGTILVSNWSTRTISELTDTGKVLRYFSHRDLREPTHLCVNSQREIIVADNGAQAVFIFHPCGKVNRRLVNSANGTSKAGGMSNVASGIGNSKGFGVIGAITMGPDDEIIVAESRIKIYSKDGSTLLREIASDSWGKGDTYGGLCYDKKGHLLATKSERGKVYVQVYDYYSGHLKLTIDSMDAKLKRASGLATTNDYHVIVVDLGNDCIKKYRYH</sequence>
<evidence type="ECO:0000256" key="5">
    <source>
        <dbReference type="PROSITE-ProRule" id="PRU00024"/>
    </source>
</evidence>
<dbReference type="InterPro" id="IPR013783">
    <property type="entry name" value="Ig-like_fold"/>
</dbReference>
<name>T1KXQ6_TETUR</name>
<feature type="domain" description="B box-type" evidence="10">
    <location>
        <begin position="111"/>
        <end position="150"/>
    </location>
</feature>
<dbReference type="SUPFAM" id="SSF57850">
    <property type="entry name" value="RING/U-box"/>
    <property type="match status" value="1"/>
</dbReference>
<evidence type="ECO:0000256" key="4">
    <source>
        <dbReference type="ARBA" id="ARBA00022833"/>
    </source>
</evidence>
<dbReference type="CDD" id="cd19756">
    <property type="entry name" value="Bbox2"/>
    <property type="match status" value="1"/>
</dbReference>
<dbReference type="InterPro" id="IPR000315">
    <property type="entry name" value="Znf_B-box"/>
</dbReference>
<dbReference type="InterPro" id="IPR014756">
    <property type="entry name" value="Ig_E-set"/>
</dbReference>
<dbReference type="HOGENOM" id="CLU_015209_0_0_1"/>
<evidence type="ECO:0000313" key="12">
    <source>
        <dbReference type="Proteomes" id="UP000015104"/>
    </source>
</evidence>
<dbReference type="GO" id="GO:0008270">
    <property type="term" value="F:zinc ion binding"/>
    <property type="evidence" value="ECO:0007669"/>
    <property type="project" value="UniProtKB-KW"/>
</dbReference>
<dbReference type="SMART" id="SM00184">
    <property type="entry name" value="RING"/>
    <property type="match status" value="1"/>
</dbReference>
<evidence type="ECO:0000259" key="9">
    <source>
        <dbReference type="PROSITE" id="PS50089"/>
    </source>
</evidence>
<dbReference type="InterPro" id="IPR011042">
    <property type="entry name" value="6-blade_b-propeller_TolB-like"/>
</dbReference>
<evidence type="ECO:0000313" key="11">
    <source>
        <dbReference type="EnsemblMetazoa" id="tetur26g01010.1"/>
    </source>
</evidence>
<feature type="repeat" description="NHL" evidence="7">
    <location>
        <begin position="417"/>
        <end position="461"/>
    </location>
</feature>
<dbReference type="PROSITE" id="PS51125">
    <property type="entry name" value="NHL"/>
    <property type="match status" value="2"/>
</dbReference>
<evidence type="ECO:0000256" key="3">
    <source>
        <dbReference type="ARBA" id="ARBA00022771"/>
    </source>
</evidence>
<keyword evidence="1" id="KW-0479">Metal-binding</keyword>
<dbReference type="KEGG" id="tut:107368257"/>
<dbReference type="EMBL" id="CAEY01000696">
    <property type="status" value="NOT_ANNOTATED_CDS"/>
    <property type="molecule type" value="Genomic_DNA"/>
</dbReference>
<dbReference type="Gene3D" id="3.30.40.10">
    <property type="entry name" value="Zinc/RING finger domain, C3HC4 (zinc finger)"/>
    <property type="match status" value="1"/>
</dbReference>
<dbReference type="InterPro" id="IPR047153">
    <property type="entry name" value="TRIM45/56/19-like"/>
</dbReference>
<dbReference type="CDD" id="cd16579">
    <property type="entry name" value="RING-HC_PML_C-V"/>
    <property type="match status" value="1"/>
</dbReference>
<feature type="coiled-coil region" evidence="8">
    <location>
        <begin position="220"/>
        <end position="277"/>
    </location>
</feature>
<proteinExistence type="predicted"/>
<evidence type="ECO:0000259" key="10">
    <source>
        <dbReference type="PROSITE" id="PS50119"/>
    </source>
</evidence>
<dbReference type="PROSITE" id="PS50089">
    <property type="entry name" value="ZF_RING_2"/>
    <property type="match status" value="1"/>
</dbReference>
<dbReference type="AlphaFoldDB" id="T1KXQ6"/>
<dbReference type="GO" id="GO:0005654">
    <property type="term" value="C:nucleoplasm"/>
    <property type="evidence" value="ECO:0007669"/>
    <property type="project" value="TreeGrafter"/>
</dbReference>
<evidence type="ECO:0000256" key="8">
    <source>
        <dbReference type="SAM" id="Coils"/>
    </source>
</evidence>
<dbReference type="Pfam" id="PF01436">
    <property type="entry name" value="NHL"/>
    <property type="match status" value="1"/>
</dbReference>